<dbReference type="SUPFAM" id="SSF46689">
    <property type="entry name" value="Homeodomain-like"/>
    <property type="match status" value="1"/>
</dbReference>
<keyword evidence="1" id="KW-0805">Transcription regulation</keyword>
<dbReference type="PANTHER" id="PTHR11019:SF159">
    <property type="entry name" value="TRANSCRIPTIONAL REGULATOR-RELATED"/>
    <property type="match status" value="1"/>
</dbReference>
<dbReference type="InterPro" id="IPR009057">
    <property type="entry name" value="Homeodomain-like_sf"/>
</dbReference>
<dbReference type="Proteomes" id="UP001497045">
    <property type="component" value="Unassembled WGS sequence"/>
</dbReference>
<dbReference type="Pfam" id="PF12833">
    <property type="entry name" value="HTH_18"/>
    <property type="match status" value="1"/>
</dbReference>
<keyword evidence="2" id="KW-0804">Transcription</keyword>
<comment type="caution">
    <text evidence="4">The sequence shown here is derived from an EMBL/GenBank/DDBJ whole genome shotgun (WGS) entry which is preliminary data.</text>
</comment>
<dbReference type="CDD" id="cd06999">
    <property type="entry name" value="cupin_HpaA-like_N"/>
    <property type="match status" value="1"/>
</dbReference>
<dbReference type="RefSeq" id="WP_341671805.1">
    <property type="nucleotide sequence ID" value="NZ_JBBYHV010000001.1"/>
</dbReference>
<accession>A0ABU9IA44</accession>
<organism evidence="4 5">
    <name type="scientific">Aurantiacibacter gilvus</name>
    <dbReference type="NCBI Taxonomy" id="3139141"/>
    <lineage>
        <taxon>Bacteria</taxon>
        <taxon>Pseudomonadati</taxon>
        <taxon>Pseudomonadota</taxon>
        <taxon>Alphaproteobacteria</taxon>
        <taxon>Sphingomonadales</taxon>
        <taxon>Erythrobacteraceae</taxon>
        <taxon>Aurantiacibacter</taxon>
    </lineage>
</organism>
<evidence type="ECO:0000256" key="2">
    <source>
        <dbReference type="ARBA" id="ARBA00023163"/>
    </source>
</evidence>
<evidence type="ECO:0000313" key="4">
    <source>
        <dbReference type="EMBL" id="MEL1249273.1"/>
    </source>
</evidence>
<evidence type="ECO:0000256" key="1">
    <source>
        <dbReference type="ARBA" id="ARBA00023015"/>
    </source>
</evidence>
<protein>
    <submittedName>
        <fullName evidence="4">Helix-turn-helix domain-containing protein</fullName>
    </submittedName>
</protein>
<proteinExistence type="predicted"/>
<dbReference type="EMBL" id="JBBYHV010000001">
    <property type="protein sequence ID" value="MEL1249273.1"/>
    <property type="molecule type" value="Genomic_DNA"/>
</dbReference>
<dbReference type="InterPro" id="IPR014710">
    <property type="entry name" value="RmlC-like_jellyroll"/>
</dbReference>
<dbReference type="SUPFAM" id="SSF51182">
    <property type="entry name" value="RmlC-like cupins"/>
    <property type="match status" value="1"/>
</dbReference>
<keyword evidence="5" id="KW-1185">Reference proteome</keyword>
<gene>
    <name evidence="4" type="ORF">AAEO60_01160</name>
</gene>
<name>A0ABU9IA44_9SPHN</name>
<dbReference type="Gene3D" id="2.60.120.10">
    <property type="entry name" value="Jelly Rolls"/>
    <property type="match status" value="1"/>
</dbReference>
<dbReference type="InterPro" id="IPR047264">
    <property type="entry name" value="Cupin_HpaA-like_N"/>
</dbReference>
<dbReference type="PANTHER" id="PTHR11019">
    <property type="entry name" value="HTH-TYPE TRANSCRIPTIONAL REGULATOR NIMR"/>
    <property type="match status" value="1"/>
</dbReference>
<dbReference type="Gene3D" id="1.10.10.60">
    <property type="entry name" value="Homeodomain-like"/>
    <property type="match status" value="1"/>
</dbReference>
<dbReference type="InterPro" id="IPR018060">
    <property type="entry name" value="HTH_AraC"/>
</dbReference>
<reference evidence="4 5" key="1">
    <citation type="submission" date="2024-04" db="EMBL/GenBank/DDBJ databases">
        <title>Aurantiacibacter sp. DGU6 16S ribosomal RNA gene Genome sequencing and assembly.</title>
        <authorList>
            <person name="Park S."/>
        </authorList>
    </citation>
    <scope>NUCLEOTIDE SEQUENCE [LARGE SCALE GENOMIC DNA]</scope>
    <source>
        <strain evidence="4 5">DGU6</strain>
    </source>
</reference>
<sequence length="285" mass="32127">MSDSTPSIPSFALYGEPEADLASLLHIETIAERSELHDWEIGTHRHRHSVQILIVEHGEVRAAIDGREEVMRAPLFLCIPQATAHGFVFDPQTRGYVLTLSVDFLTRLTDPEDPLLALLTEGGRGSLPEECRARVSWLTAELLGEMNRWPRDERFLANIFEALLRSLPIPQGLGALDPRLALFRQLVERHMTEHRPVEFYTEATGLSLRSLARLCARQLGCSPRQAINRRLAAEADRMLRHTNASVVQVSDALGFKDPSYFSRFFKREAGQRPSEIKRGALLDQA</sequence>
<dbReference type="InterPro" id="IPR011051">
    <property type="entry name" value="RmlC_Cupin_sf"/>
</dbReference>
<dbReference type="PROSITE" id="PS01124">
    <property type="entry name" value="HTH_ARAC_FAMILY_2"/>
    <property type="match status" value="1"/>
</dbReference>
<evidence type="ECO:0000313" key="5">
    <source>
        <dbReference type="Proteomes" id="UP001497045"/>
    </source>
</evidence>
<dbReference type="SMART" id="SM00342">
    <property type="entry name" value="HTH_ARAC"/>
    <property type="match status" value="1"/>
</dbReference>
<feature type="domain" description="HTH araC/xylS-type" evidence="3">
    <location>
        <begin position="181"/>
        <end position="279"/>
    </location>
</feature>
<evidence type="ECO:0000259" key="3">
    <source>
        <dbReference type="PROSITE" id="PS01124"/>
    </source>
</evidence>